<dbReference type="Gene3D" id="2.60.200.20">
    <property type="match status" value="1"/>
</dbReference>
<protein>
    <recommendedName>
        <fullName evidence="2">diguanylate cyclase</fullName>
        <ecNumber evidence="2">2.7.7.65</ecNumber>
    </recommendedName>
</protein>
<dbReference type="GO" id="GO:0052621">
    <property type="term" value="F:diguanylate cyclase activity"/>
    <property type="evidence" value="ECO:0007669"/>
    <property type="project" value="UniProtKB-EC"/>
</dbReference>
<dbReference type="EMBL" id="JQEC01000075">
    <property type="protein sequence ID" value="KGJ86534.1"/>
    <property type="molecule type" value="Genomic_DNA"/>
</dbReference>
<dbReference type="RefSeq" id="WP_052094186.1">
    <property type="nucleotide sequence ID" value="NZ_JQEC01000075.1"/>
</dbReference>
<dbReference type="SUPFAM" id="SSF55073">
    <property type="entry name" value="Nucleotide cyclase"/>
    <property type="match status" value="1"/>
</dbReference>
<dbReference type="AlphaFoldDB" id="A0A099K6X0"/>
<dbReference type="Pfam" id="PF00498">
    <property type="entry name" value="FHA"/>
    <property type="match status" value="1"/>
</dbReference>
<dbReference type="PATRIC" id="fig|28229.3.peg.4755"/>
<dbReference type="PANTHER" id="PTHR45138">
    <property type="entry name" value="REGULATORY COMPONENTS OF SENSORY TRANSDUCTION SYSTEM"/>
    <property type="match status" value="1"/>
</dbReference>
<reference evidence="5 6" key="1">
    <citation type="submission" date="2014-08" db="EMBL/GenBank/DDBJ databases">
        <title>Genomic and Phenotypic Diversity of Colwellia psychrerythraea strains from Disparate Marine Basins.</title>
        <authorList>
            <person name="Techtmann S.M."/>
            <person name="Stelling S.C."/>
            <person name="Utturkar S.M."/>
            <person name="Alshibli N."/>
            <person name="Harris A."/>
            <person name="Brown S.D."/>
            <person name="Hazen T.C."/>
        </authorList>
    </citation>
    <scope>NUCLEOTIDE SEQUENCE [LARGE SCALE GENOMIC DNA]</scope>
    <source>
        <strain evidence="5 6">GAB14E</strain>
    </source>
</reference>
<dbReference type="InterPro" id="IPR029787">
    <property type="entry name" value="Nucleotide_cyclase"/>
</dbReference>
<dbReference type="InterPro" id="IPR000160">
    <property type="entry name" value="GGDEF_dom"/>
</dbReference>
<dbReference type="InterPro" id="IPR003018">
    <property type="entry name" value="GAF"/>
</dbReference>
<dbReference type="InterPro" id="IPR050469">
    <property type="entry name" value="Diguanylate_Cyclase"/>
</dbReference>
<dbReference type="SMART" id="SM00267">
    <property type="entry name" value="GGDEF"/>
    <property type="match status" value="1"/>
</dbReference>
<dbReference type="InterPro" id="IPR043128">
    <property type="entry name" value="Rev_trsase/Diguanyl_cyclase"/>
</dbReference>
<comment type="caution">
    <text evidence="5">The sequence shown here is derived from an EMBL/GenBank/DDBJ whole genome shotgun (WGS) entry which is preliminary data.</text>
</comment>
<dbReference type="Gene3D" id="3.30.70.270">
    <property type="match status" value="1"/>
</dbReference>
<evidence type="ECO:0000259" key="3">
    <source>
        <dbReference type="PROSITE" id="PS50006"/>
    </source>
</evidence>
<dbReference type="PROSITE" id="PS50887">
    <property type="entry name" value="GGDEF"/>
    <property type="match status" value="1"/>
</dbReference>
<dbReference type="InterPro" id="IPR029016">
    <property type="entry name" value="GAF-like_dom_sf"/>
</dbReference>
<feature type="domain" description="GGDEF" evidence="4">
    <location>
        <begin position="377"/>
        <end position="510"/>
    </location>
</feature>
<dbReference type="SMART" id="SM00065">
    <property type="entry name" value="GAF"/>
    <property type="match status" value="1"/>
</dbReference>
<evidence type="ECO:0000259" key="4">
    <source>
        <dbReference type="PROSITE" id="PS50887"/>
    </source>
</evidence>
<dbReference type="InterPro" id="IPR008984">
    <property type="entry name" value="SMAD_FHA_dom_sf"/>
</dbReference>
<accession>A0A099K6X0</accession>
<dbReference type="SUPFAM" id="SSF55781">
    <property type="entry name" value="GAF domain-like"/>
    <property type="match status" value="1"/>
</dbReference>
<evidence type="ECO:0000313" key="5">
    <source>
        <dbReference type="EMBL" id="KGJ86534.1"/>
    </source>
</evidence>
<dbReference type="GO" id="GO:0043709">
    <property type="term" value="P:cell adhesion involved in single-species biofilm formation"/>
    <property type="evidence" value="ECO:0007669"/>
    <property type="project" value="TreeGrafter"/>
</dbReference>
<dbReference type="Pfam" id="PF00990">
    <property type="entry name" value="GGDEF"/>
    <property type="match status" value="1"/>
</dbReference>
<sequence length="510" mass="57598">MTDNIDHYLSWIDANNQIRSELLSPSEGSLVIGRSPLSDIELINSSISRKHMKISWQQEHLMITDLNSSFGTWVENQKLAPEQTITIYNDTEIRIGNLSLWYEMRSADNANETMQTCFFPSKSTEKIELSVAIDTFRTSLQQKLKHHLGFVALPAELMQDIDKNLLSLNAEQQAVLKEQQTLHSISYMLNRSLTTEELTKTALNLVSKVLNAERGFVLLALDNAPADSAFELISSRNFSADNNQQEQQLIQQHCNVLIANCRQQNKILMVGDATLNNGQSGIGNIHNSNSRSIIVIPLQQDNQVIGVIYLDSQSQAHCFEPKQLPFLKTFASHTSIALHNAQLYKRATTDDLTELYTRSYIDKRIAQERQRAQNHQIPFTILILDLDHFKQVNDRYGHTGGDLALQAFANIIKSQIRDCDRACRYGGEEFLVVLPGVDHHSAKLCAERIRQAAEQSQIKKDGEIIKITVSIGISSYKIAHGDQVILLLEEADQALYQAKNQGRNRVIIYS</sequence>
<dbReference type="OrthoDB" id="9812260at2"/>
<organism evidence="5 6">
    <name type="scientific">Colwellia psychrerythraea</name>
    <name type="common">Vibrio psychroerythus</name>
    <dbReference type="NCBI Taxonomy" id="28229"/>
    <lineage>
        <taxon>Bacteria</taxon>
        <taxon>Pseudomonadati</taxon>
        <taxon>Pseudomonadota</taxon>
        <taxon>Gammaproteobacteria</taxon>
        <taxon>Alteromonadales</taxon>
        <taxon>Colwelliaceae</taxon>
        <taxon>Colwellia</taxon>
    </lineage>
</organism>
<dbReference type="Gene3D" id="3.30.450.40">
    <property type="match status" value="1"/>
</dbReference>
<name>A0A099K6X0_COLPS</name>
<dbReference type="PROSITE" id="PS50006">
    <property type="entry name" value="FHA_DOMAIN"/>
    <property type="match status" value="1"/>
</dbReference>
<gene>
    <name evidence="5" type="ORF">GAB14E_0807</name>
</gene>
<dbReference type="SUPFAM" id="SSF49879">
    <property type="entry name" value="SMAD/FHA domain"/>
    <property type="match status" value="1"/>
</dbReference>
<evidence type="ECO:0000256" key="1">
    <source>
        <dbReference type="ARBA" id="ARBA00001946"/>
    </source>
</evidence>
<evidence type="ECO:0000256" key="2">
    <source>
        <dbReference type="ARBA" id="ARBA00012528"/>
    </source>
</evidence>
<dbReference type="SMART" id="SM00240">
    <property type="entry name" value="FHA"/>
    <property type="match status" value="1"/>
</dbReference>
<proteinExistence type="predicted"/>
<comment type="cofactor">
    <cofactor evidence="1">
        <name>Mg(2+)</name>
        <dbReference type="ChEBI" id="CHEBI:18420"/>
    </cofactor>
</comment>
<dbReference type="CDD" id="cd00060">
    <property type="entry name" value="FHA"/>
    <property type="match status" value="1"/>
</dbReference>
<dbReference type="NCBIfam" id="TIGR00254">
    <property type="entry name" value="GGDEF"/>
    <property type="match status" value="1"/>
</dbReference>
<dbReference type="InterPro" id="IPR000253">
    <property type="entry name" value="FHA_dom"/>
</dbReference>
<dbReference type="FunFam" id="3.30.70.270:FF:000001">
    <property type="entry name" value="Diguanylate cyclase domain protein"/>
    <property type="match status" value="1"/>
</dbReference>
<dbReference type="GO" id="GO:1902201">
    <property type="term" value="P:negative regulation of bacterial-type flagellum-dependent cell motility"/>
    <property type="evidence" value="ECO:0007669"/>
    <property type="project" value="TreeGrafter"/>
</dbReference>
<dbReference type="GO" id="GO:0005886">
    <property type="term" value="C:plasma membrane"/>
    <property type="evidence" value="ECO:0007669"/>
    <property type="project" value="TreeGrafter"/>
</dbReference>
<dbReference type="PANTHER" id="PTHR45138:SF26">
    <property type="entry name" value="DIGUANYLATE CYCLASE"/>
    <property type="match status" value="1"/>
</dbReference>
<evidence type="ECO:0000313" key="6">
    <source>
        <dbReference type="Proteomes" id="UP000029868"/>
    </source>
</evidence>
<dbReference type="CDD" id="cd01949">
    <property type="entry name" value="GGDEF"/>
    <property type="match status" value="1"/>
</dbReference>
<feature type="domain" description="FHA" evidence="3">
    <location>
        <begin position="30"/>
        <end position="79"/>
    </location>
</feature>
<dbReference type="EC" id="2.7.7.65" evidence="2"/>
<dbReference type="Pfam" id="PF01590">
    <property type="entry name" value="GAF"/>
    <property type="match status" value="1"/>
</dbReference>
<dbReference type="Proteomes" id="UP000029868">
    <property type="component" value="Unassembled WGS sequence"/>
</dbReference>